<protein>
    <submittedName>
        <fullName evidence="1">Uncharacterized protein</fullName>
    </submittedName>
</protein>
<sequence>MVFVIKQLDDKMKYDERRKIIMNIASKSEKRKAMVIDNKFTPQLVDLWDKCFGSPI</sequence>
<dbReference type="Proteomes" id="UP000266861">
    <property type="component" value="Unassembled WGS sequence"/>
</dbReference>
<organism evidence="1 2">
    <name type="scientific">Diversispora epigaea</name>
    <dbReference type="NCBI Taxonomy" id="1348612"/>
    <lineage>
        <taxon>Eukaryota</taxon>
        <taxon>Fungi</taxon>
        <taxon>Fungi incertae sedis</taxon>
        <taxon>Mucoromycota</taxon>
        <taxon>Glomeromycotina</taxon>
        <taxon>Glomeromycetes</taxon>
        <taxon>Diversisporales</taxon>
        <taxon>Diversisporaceae</taxon>
        <taxon>Diversispora</taxon>
    </lineage>
</organism>
<proteinExistence type="predicted"/>
<dbReference type="EMBL" id="PQFF01000130">
    <property type="protein sequence ID" value="RHZ80009.1"/>
    <property type="molecule type" value="Genomic_DNA"/>
</dbReference>
<accession>A0A397IVI0</accession>
<keyword evidence="2" id="KW-1185">Reference proteome</keyword>
<evidence type="ECO:0000313" key="1">
    <source>
        <dbReference type="EMBL" id="RHZ80009.1"/>
    </source>
</evidence>
<reference evidence="1 2" key="1">
    <citation type="submission" date="2018-08" db="EMBL/GenBank/DDBJ databases">
        <title>Genome and evolution of the arbuscular mycorrhizal fungus Diversispora epigaea (formerly Glomus versiforme) and its bacterial endosymbionts.</title>
        <authorList>
            <person name="Sun X."/>
            <person name="Fei Z."/>
            <person name="Harrison M."/>
        </authorList>
    </citation>
    <scope>NUCLEOTIDE SEQUENCE [LARGE SCALE GENOMIC DNA]</scope>
    <source>
        <strain evidence="1 2">IT104</strain>
    </source>
</reference>
<name>A0A397IVI0_9GLOM</name>
<dbReference type="AlphaFoldDB" id="A0A397IVI0"/>
<evidence type="ECO:0000313" key="2">
    <source>
        <dbReference type="Proteomes" id="UP000266861"/>
    </source>
</evidence>
<comment type="caution">
    <text evidence="1">The sequence shown here is derived from an EMBL/GenBank/DDBJ whole genome shotgun (WGS) entry which is preliminary data.</text>
</comment>
<gene>
    <name evidence="1" type="ORF">Glove_139g398</name>
</gene>